<reference evidence="2 3" key="1">
    <citation type="journal article" date="2023" name="Nucleic Acids Res.">
        <title>The hologenome of Daphnia magna reveals possible DNA methylation and microbiome-mediated evolution of the host genome.</title>
        <authorList>
            <person name="Chaturvedi A."/>
            <person name="Li X."/>
            <person name="Dhandapani V."/>
            <person name="Marshall H."/>
            <person name="Kissane S."/>
            <person name="Cuenca-Cambronero M."/>
            <person name="Asole G."/>
            <person name="Calvet F."/>
            <person name="Ruiz-Romero M."/>
            <person name="Marangio P."/>
            <person name="Guigo R."/>
            <person name="Rago D."/>
            <person name="Mirbahai L."/>
            <person name="Eastwood N."/>
            <person name="Colbourne J.K."/>
            <person name="Zhou J."/>
            <person name="Mallon E."/>
            <person name="Orsini L."/>
        </authorList>
    </citation>
    <scope>NUCLEOTIDE SEQUENCE [LARGE SCALE GENOMIC DNA]</scope>
    <source>
        <strain evidence="2">LRV0_1</strain>
    </source>
</reference>
<evidence type="ECO:0000313" key="2">
    <source>
        <dbReference type="EMBL" id="KAK4028692.1"/>
    </source>
</evidence>
<proteinExistence type="predicted"/>
<name>A0ABR0AU79_9CRUS</name>
<feature type="domain" description="Transposable element P transposase-like RNase H" evidence="1">
    <location>
        <begin position="1"/>
        <end position="64"/>
    </location>
</feature>
<organism evidence="2 3">
    <name type="scientific">Daphnia magna</name>
    <dbReference type="NCBI Taxonomy" id="35525"/>
    <lineage>
        <taxon>Eukaryota</taxon>
        <taxon>Metazoa</taxon>
        <taxon>Ecdysozoa</taxon>
        <taxon>Arthropoda</taxon>
        <taxon>Crustacea</taxon>
        <taxon>Branchiopoda</taxon>
        <taxon>Diplostraca</taxon>
        <taxon>Cladocera</taxon>
        <taxon>Anomopoda</taxon>
        <taxon>Daphniidae</taxon>
        <taxon>Daphnia</taxon>
    </lineage>
</organism>
<comment type="caution">
    <text evidence="2">The sequence shown here is derived from an EMBL/GenBank/DDBJ whole genome shotgun (WGS) entry which is preliminary data.</text>
</comment>
<dbReference type="Proteomes" id="UP001234178">
    <property type="component" value="Unassembled WGS sequence"/>
</dbReference>
<dbReference type="EMBL" id="JAOYFB010000039">
    <property type="protein sequence ID" value="KAK4028692.1"/>
    <property type="molecule type" value="Genomic_DNA"/>
</dbReference>
<protein>
    <recommendedName>
        <fullName evidence="1">Transposable element P transposase-like RNase H domain-containing protein</fullName>
    </recommendedName>
</protein>
<dbReference type="InterPro" id="IPR048365">
    <property type="entry name" value="TNP-like_RNaseH_N"/>
</dbReference>
<keyword evidence="3" id="KW-1185">Reference proteome</keyword>
<evidence type="ECO:0000259" key="1">
    <source>
        <dbReference type="Pfam" id="PF21787"/>
    </source>
</evidence>
<accession>A0ABR0AU79</accession>
<gene>
    <name evidence="2" type="ORF">OUZ56_021696</name>
</gene>
<dbReference type="Pfam" id="PF21787">
    <property type="entry name" value="TNP-like_RNaseH_N"/>
    <property type="match status" value="1"/>
</dbReference>
<evidence type="ECO:0000313" key="3">
    <source>
        <dbReference type="Proteomes" id="UP001234178"/>
    </source>
</evidence>
<sequence length="196" mass="22367">MFRPYEEDWVQPFTCFATKGAAKDEMLYELLAKAVCVLYNHLAIVKNFVSDGHQANKKVATIFGIQTVDPCKTYFLHPMTTRSRFIALQAGKVQWVKTGPSFDRVAHISYKFSTNECSKGRARSEGTERLTKLMNDVFDVLNGRCSSQGITKDNWEAKKKVLNAMLTVLNRTEDVHMRHDPDLPAQMFCSETTCWN</sequence>